<evidence type="ECO:0000256" key="1">
    <source>
        <dbReference type="SAM" id="MobiDB-lite"/>
    </source>
</evidence>
<evidence type="ECO:0000313" key="2">
    <source>
        <dbReference type="EMBL" id="EQB07409.1"/>
    </source>
</evidence>
<protein>
    <submittedName>
        <fullName evidence="2">Uncharacterized protein</fullName>
    </submittedName>
</protein>
<keyword evidence="3" id="KW-1185">Reference proteome</keyword>
<organism evidence="2 3">
    <name type="scientific">Sphingobium quisquiliarum P25</name>
    <dbReference type="NCBI Taxonomy" id="1329909"/>
    <lineage>
        <taxon>Bacteria</taxon>
        <taxon>Pseudomonadati</taxon>
        <taxon>Pseudomonadota</taxon>
        <taxon>Alphaproteobacteria</taxon>
        <taxon>Sphingomonadales</taxon>
        <taxon>Sphingomonadaceae</taxon>
        <taxon>Sphingobium</taxon>
    </lineage>
</organism>
<reference evidence="2 3" key="1">
    <citation type="journal article" date="2013" name="Genome Announc.">
        <title>Draft Genome Sequence of Sphingobium quisquiliarum Strain P25T, a Novel Hexachlorocyclohexane (HCH)-Degrading Bacterium Isolated from an HCH Dumpsite.</title>
        <authorList>
            <person name="Kumar Singh A."/>
            <person name="Sangwan N."/>
            <person name="Sharma A."/>
            <person name="Gupta V."/>
            <person name="Khurana J.P."/>
            <person name="Lal R."/>
        </authorList>
    </citation>
    <scope>NUCLEOTIDE SEQUENCE [LARGE SCALE GENOMIC DNA]</scope>
    <source>
        <strain evidence="2 3">P25</strain>
    </source>
</reference>
<comment type="caution">
    <text evidence="2">The sequence shown here is derived from an EMBL/GenBank/DDBJ whole genome shotgun (WGS) entry which is preliminary data.</text>
</comment>
<dbReference type="Proteomes" id="UP000015525">
    <property type="component" value="Unassembled WGS sequence"/>
</dbReference>
<evidence type="ECO:0000313" key="3">
    <source>
        <dbReference type="Proteomes" id="UP000015525"/>
    </source>
</evidence>
<gene>
    <name evidence="2" type="ORF">L288_09905</name>
</gene>
<dbReference type="PATRIC" id="fig|1329909.3.peg.1911"/>
<feature type="region of interest" description="Disordered" evidence="1">
    <location>
        <begin position="52"/>
        <end position="73"/>
    </location>
</feature>
<dbReference type="EMBL" id="ATHO01000081">
    <property type="protein sequence ID" value="EQB07409.1"/>
    <property type="molecule type" value="Genomic_DNA"/>
</dbReference>
<feature type="compositionally biased region" description="Basic and acidic residues" evidence="1">
    <location>
        <begin position="52"/>
        <end position="64"/>
    </location>
</feature>
<dbReference type="AlphaFoldDB" id="T0ICS0"/>
<accession>T0ICS0</accession>
<proteinExistence type="predicted"/>
<sequence>MIQLEPHESGTGTFVRIAYEGGTTAMHLREDYEYLKERLPDSQITRIMRERAEKRGESFDRKSVFGDLDEAPF</sequence>
<name>T0ICS0_9SPHN</name>